<proteinExistence type="predicted"/>
<keyword evidence="4" id="KW-1185">Reference proteome</keyword>
<dbReference type="SUPFAM" id="SSF50465">
    <property type="entry name" value="EF-Tu/eEF-1alpha/eIF2-gamma C-terminal domain"/>
    <property type="match status" value="1"/>
</dbReference>
<evidence type="ECO:0000256" key="2">
    <source>
        <dbReference type="ARBA" id="ARBA00023134"/>
    </source>
</evidence>
<dbReference type="Gene3D" id="2.40.30.10">
    <property type="entry name" value="Translation factors"/>
    <property type="match status" value="1"/>
</dbReference>
<evidence type="ECO:0000256" key="1">
    <source>
        <dbReference type="ARBA" id="ARBA00022741"/>
    </source>
</evidence>
<evidence type="ECO:0008006" key="5">
    <source>
        <dbReference type="Google" id="ProtNLM"/>
    </source>
</evidence>
<dbReference type="EMBL" id="JAGKQQ010000001">
    <property type="protein sequence ID" value="MBP3959507.1"/>
    <property type="molecule type" value="Genomic_DNA"/>
</dbReference>
<dbReference type="InterPro" id="IPR009001">
    <property type="entry name" value="Transl_elong_EF1A/Init_IF2_C"/>
</dbReference>
<dbReference type="RefSeq" id="WP_210660177.1">
    <property type="nucleotide sequence ID" value="NZ_JAGKQQ010000001.1"/>
</dbReference>
<name>A0ABS5C0J5_9BACT</name>
<keyword evidence="2" id="KW-0342">GTP-binding</keyword>
<evidence type="ECO:0000313" key="4">
    <source>
        <dbReference type="Proteomes" id="UP000676565"/>
    </source>
</evidence>
<dbReference type="Proteomes" id="UP000676565">
    <property type="component" value="Unassembled WGS sequence"/>
</dbReference>
<reference evidence="3 4" key="1">
    <citation type="submission" date="2021-04" db="EMBL/GenBank/DDBJ databases">
        <authorList>
            <person name="Ivanova A."/>
        </authorList>
    </citation>
    <scope>NUCLEOTIDE SEQUENCE [LARGE SCALE GENOMIC DNA]</scope>
    <source>
        <strain evidence="3 4">G18</strain>
    </source>
</reference>
<evidence type="ECO:0000313" key="3">
    <source>
        <dbReference type="EMBL" id="MBP3959507.1"/>
    </source>
</evidence>
<accession>A0ABS5C0J5</accession>
<comment type="caution">
    <text evidence="3">The sequence shown here is derived from an EMBL/GenBank/DDBJ whole genome shotgun (WGS) entry which is preliminary data.</text>
</comment>
<organism evidence="3 4">
    <name type="scientific">Gemmata palustris</name>
    <dbReference type="NCBI Taxonomy" id="2822762"/>
    <lineage>
        <taxon>Bacteria</taxon>
        <taxon>Pseudomonadati</taxon>
        <taxon>Planctomycetota</taxon>
        <taxon>Planctomycetia</taxon>
        <taxon>Gemmatales</taxon>
        <taxon>Gemmataceae</taxon>
        <taxon>Gemmata</taxon>
    </lineage>
</organism>
<keyword evidence="1" id="KW-0547">Nucleotide-binding</keyword>
<sequence>MGNRLDWHDDFEATIRIFTRKEGGRRTPPFNGIRWDFAHAEDGPNPPSLYMIWPDFIGTDGKSLPNDQPLPVDIELPARMTILMDEMRVEVHRGRITPGVRFFCHEGPQRVAEGVVTRVTGLFVPREGAIE</sequence>
<gene>
    <name evidence="3" type="ORF">J8F10_30045</name>
</gene>
<protein>
    <recommendedName>
        <fullName evidence="5">Translation elongation factor EFTu/EF1A C-terminal domain-containing protein</fullName>
    </recommendedName>
</protein>